<keyword evidence="2" id="KW-1185">Reference proteome</keyword>
<gene>
    <name evidence="1" type="ORF">J6I44_18285</name>
</gene>
<accession>A0ABT3PSH2</accession>
<reference evidence="1 2" key="1">
    <citation type="submission" date="2021-03" db="EMBL/GenBank/DDBJ databases">
        <title>Aliifodinibius sp. nov., a new bacterium isolated from saline soil.</title>
        <authorList>
            <person name="Galisteo C."/>
            <person name="De La Haba R."/>
            <person name="Sanchez-Porro C."/>
            <person name="Ventosa A."/>
        </authorList>
    </citation>
    <scope>NUCLEOTIDE SEQUENCE [LARGE SCALE GENOMIC DNA]</scope>
    <source>
        <strain evidence="1 2">1BSP15-2V2</strain>
    </source>
</reference>
<dbReference type="Proteomes" id="UP001207918">
    <property type="component" value="Unassembled WGS sequence"/>
</dbReference>
<protein>
    <submittedName>
        <fullName evidence="1">Uncharacterized protein</fullName>
    </submittedName>
</protein>
<dbReference type="EMBL" id="JAGGJA010000017">
    <property type="protein sequence ID" value="MCW9708815.1"/>
    <property type="molecule type" value="Genomic_DNA"/>
</dbReference>
<name>A0ABT3PSH2_9BACT</name>
<proteinExistence type="predicted"/>
<evidence type="ECO:0000313" key="1">
    <source>
        <dbReference type="EMBL" id="MCW9708815.1"/>
    </source>
</evidence>
<comment type="caution">
    <text evidence="1">The sequence shown here is derived from an EMBL/GenBank/DDBJ whole genome shotgun (WGS) entry which is preliminary data.</text>
</comment>
<organism evidence="1 2">
    <name type="scientific">Fodinibius salsisoli</name>
    <dbReference type="NCBI Taxonomy" id="2820877"/>
    <lineage>
        <taxon>Bacteria</taxon>
        <taxon>Pseudomonadati</taxon>
        <taxon>Balneolota</taxon>
        <taxon>Balneolia</taxon>
        <taxon>Balneolales</taxon>
        <taxon>Balneolaceae</taxon>
        <taxon>Fodinibius</taxon>
    </lineage>
</organism>
<evidence type="ECO:0000313" key="2">
    <source>
        <dbReference type="Proteomes" id="UP001207918"/>
    </source>
</evidence>
<sequence length="135" mass="16341">MLHVIDHYQEAYKKNKAFYNQQGKKANPIELAKYGIRTHHRIFKKQGEWMSLLELQQCNDPLQTIEYIRFSGKFGYDKSEKAYRPLWESVEGTKVMKSIYDKIEDKRIRRTWEEAKKYLTMYEEGELKLYYEPDG</sequence>
<dbReference type="RefSeq" id="WP_265767623.1">
    <property type="nucleotide sequence ID" value="NZ_JAGGJA010000017.1"/>
</dbReference>